<feature type="domain" description="Phosphatidic acid phosphatase type 2/haloperoxidase" evidence="3">
    <location>
        <begin position="109"/>
        <end position="218"/>
    </location>
</feature>
<dbReference type="SMART" id="SM00014">
    <property type="entry name" value="acidPPc"/>
    <property type="match status" value="1"/>
</dbReference>
<dbReference type="PANTHER" id="PTHR11247:SF40">
    <property type="entry name" value="LIPID PHOSPHATE PHOSPHATASE EPSILON 1, CHLOROPLASTIC"/>
    <property type="match status" value="1"/>
</dbReference>
<dbReference type="Proteomes" id="UP000604825">
    <property type="component" value="Unassembled WGS sequence"/>
</dbReference>
<comment type="caution">
    <text evidence="4">The sequence shown here is derived from an EMBL/GenBank/DDBJ whole genome shotgun (WGS) entry which is preliminary data.</text>
</comment>
<feature type="transmembrane region" description="Helical" evidence="2">
    <location>
        <begin position="203"/>
        <end position="221"/>
    </location>
</feature>
<dbReference type="OrthoDB" id="302705at2759"/>
<sequence length="262" mass="29281">MPRLLFPAPPPRPCLIDSVSRPPLSKDRFFLPQTRRRPSPRLGVAEMTRVRSGRVFMESDPIVGGEAPSHPRWEASWWTPVEAALNRMSKWLVAGSFAFAVIWKHDVEIMWFLLGAVGNSLLSMVLKKMLNHERPAPASRSDPGMPSSHAQSIFYAATILALSLYYLLGTNYLTMTLGPATLAVATYLSWLRVSRRLHTLNQVTVGAVVGSAFGALWFVLWHSLVQEAFASSLLVRIAVIVGSSAFCVSFVMYMIRHWLKDE</sequence>
<protein>
    <recommendedName>
        <fullName evidence="3">Phosphatidic acid phosphatase type 2/haloperoxidase domain-containing protein</fullName>
    </recommendedName>
</protein>
<gene>
    <name evidence="4" type="ORF">NCGR_LOCUS37191</name>
</gene>
<evidence type="ECO:0000313" key="5">
    <source>
        <dbReference type="Proteomes" id="UP000604825"/>
    </source>
</evidence>
<keyword evidence="1" id="KW-0378">Hydrolase</keyword>
<evidence type="ECO:0000313" key="4">
    <source>
        <dbReference type="EMBL" id="CAD6253566.1"/>
    </source>
</evidence>
<feature type="transmembrane region" description="Helical" evidence="2">
    <location>
        <begin position="233"/>
        <end position="255"/>
    </location>
</feature>
<dbReference type="PANTHER" id="PTHR11247">
    <property type="entry name" value="PALMITOYL-PROTEIN THIOESTERASE/DOLICHYLDIPHOSPHATASE 1"/>
    <property type="match status" value="1"/>
</dbReference>
<feature type="transmembrane region" description="Helical" evidence="2">
    <location>
        <begin position="172"/>
        <end position="191"/>
    </location>
</feature>
<reference evidence="4" key="1">
    <citation type="submission" date="2020-10" db="EMBL/GenBank/DDBJ databases">
        <authorList>
            <person name="Han B."/>
            <person name="Lu T."/>
            <person name="Zhao Q."/>
            <person name="Huang X."/>
            <person name="Zhao Y."/>
        </authorList>
    </citation>
    <scope>NUCLEOTIDE SEQUENCE</scope>
</reference>
<dbReference type="GO" id="GO:0008610">
    <property type="term" value="P:lipid biosynthetic process"/>
    <property type="evidence" value="ECO:0007669"/>
    <property type="project" value="TreeGrafter"/>
</dbReference>
<dbReference type="Gene3D" id="1.20.144.10">
    <property type="entry name" value="Phosphatidic acid phosphatase type 2/haloperoxidase"/>
    <property type="match status" value="1"/>
</dbReference>
<dbReference type="InterPro" id="IPR000326">
    <property type="entry name" value="PAP2/HPO"/>
</dbReference>
<keyword evidence="2" id="KW-0472">Membrane</keyword>
<dbReference type="EMBL" id="CAJGYO010000009">
    <property type="protein sequence ID" value="CAD6253566.1"/>
    <property type="molecule type" value="Genomic_DNA"/>
</dbReference>
<keyword evidence="5" id="KW-1185">Reference proteome</keyword>
<keyword evidence="2" id="KW-1133">Transmembrane helix</keyword>
<evidence type="ECO:0000259" key="3">
    <source>
        <dbReference type="SMART" id="SM00014"/>
    </source>
</evidence>
<dbReference type="GO" id="GO:0006487">
    <property type="term" value="P:protein N-linked glycosylation"/>
    <property type="evidence" value="ECO:0007669"/>
    <property type="project" value="TreeGrafter"/>
</dbReference>
<dbReference type="AlphaFoldDB" id="A0A811Q3C9"/>
<evidence type="ECO:0000256" key="1">
    <source>
        <dbReference type="ARBA" id="ARBA00022801"/>
    </source>
</evidence>
<name>A0A811Q3C9_9POAL</name>
<organism evidence="4 5">
    <name type="scientific">Miscanthus lutarioriparius</name>
    <dbReference type="NCBI Taxonomy" id="422564"/>
    <lineage>
        <taxon>Eukaryota</taxon>
        <taxon>Viridiplantae</taxon>
        <taxon>Streptophyta</taxon>
        <taxon>Embryophyta</taxon>
        <taxon>Tracheophyta</taxon>
        <taxon>Spermatophyta</taxon>
        <taxon>Magnoliopsida</taxon>
        <taxon>Liliopsida</taxon>
        <taxon>Poales</taxon>
        <taxon>Poaceae</taxon>
        <taxon>PACMAD clade</taxon>
        <taxon>Panicoideae</taxon>
        <taxon>Andropogonodae</taxon>
        <taxon>Andropogoneae</taxon>
        <taxon>Saccharinae</taxon>
        <taxon>Miscanthus</taxon>
    </lineage>
</organism>
<proteinExistence type="predicted"/>
<dbReference type="SUPFAM" id="SSF48317">
    <property type="entry name" value="Acid phosphatase/Vanadium-dependent haloperoxidase"/>
    <property type="match status" value="1"/>
</dbReference>
<dbReference type="GO" id="GO:0047874">
    <property type="term" value="F:dolichyldiphosphatase activity"/>
    <property type="evidence" value="ECO:0007669"/>
    <property type="project" value="TreeGrafter"/>
</dbReference>
<evidence type="ECO:0000256" key="2">
    <source>
        <dbReference type="SAM" id="Phobius"/>
    </source>
</evidence>
<dbReference type="InterPro" id="IPR036938">
    <property type="entry name" value="PAP2/HPO_sf"/>
</dbReference>
<feature type="transmembrane region" description="Helical" evidence="2">
    <location>
        <begin position="109"/>
        <end position="126"/>
    </location>
</feature>
<accession>A0A811Q3C9</accession>
<keyword evidence="2" id="KW-0812">Transmembrane</keyword>
<dbReference type="Pfam" id="PF01569">
    <property type="entry name" value="PAP2"/>
    <property type="match status" value="1"/>
</dbReference>
<dbReference type="GO" id="GO:0005789">
    <property type="term" value="C:endoplasmic reticulum membrane"/>
    <property type="evidence" value="ECO:0007669"/>
    <property type="project" value="TreeGrafter"/>
</dbReference>
<dbReference type="FunFam" id="1.20.144.10:FF:000026">
    <property type="entry name" value="Lipid phosphate phosphatase epsilon 2 chloroplastic"/>
    <property type="match status" value="1"/>
</dbReference>